<dbReference type="GO" id="GO:0016020">
    <property type="term" value="C:membrane"/>
    <property type="evidence" value="ECO:0007669"/>
    <property type="project" value="InterPro"/>
</dbReference>
<proteinExistence type="inferred from homology"/>
<reference evidence="4 5" key="1">
    <citation type="submission" date="2017-06" db="EMBL/GenBank/DDBJ databases">
        <title>Genome sequencing of cyanobaciteial culture collection at National Institute for Environmental Studies (NIES).</title>
        <authorList>
            <person name="Hirose Y."/>
            <person name="Shimura Y."/>
            <person name="Fujisawa T."/>
            <person name="Nakamura Y."/>
            <person name="Kawachi M."/>
        </authorList>
    </citation>
    <scope>NUCLEOTIDE SEQUENCE [LARGE SCALE GENOMIC DNA]</scope>
    <source>
        <strain evidence="4 5">NIES-23</strain>
    </source>
</reference>
<dbReference type="AlphaFoldDB" id="A0A1Z4KFW0"/>
<protein>
    <recommendedName>
        <fullName evidence="3">SLH domain-containing protein</fullName>
    </recommendedName>
</protein>
<dbReference type="NCBIfam" id="NF033921">
    <property type="entry name" value="por_somb"/>
    <property type="match status" value="1"/>
</dbReference>
<dbReference type="GO" id="GO:0015288">
    <property type="term" value="F:porin activity"/>
    <property type="evidence" value="ECO:0007669"/>
    <property type="project" value="InterPro"/>
</dbReference>
<dbReference type="Pfam" id="PF04966">
    <property type="entry name" value="OprB"/>
    <property type="match status" value="1"/>
</dbReference>
<evidence type="ECO:0000313" key="5">
    <source>
        <dbReference type="Proteomes" id="UP000217507"/>
    </source>
</evidence>
<sequence>MQKFWVNTLLFSPAIVGLFMVATPVMSSEVPVTEAPTINQPSSFSSAETIGQVTSVSQLSDVKPTDWAFQALQSLVERYGCIAGYPNETYRGNRALTRYEFAAGLNACLDQINQLIATSTSELVNKEDLATLQKLQEEYVSELQTIRGQVDALEARTVTLESQQFSTTTKLRGEAIFALASVFGSDRAINTDAQNRGASRPNLEENVIFGDRVRLNFDTSFTGKDRLRVRLQGRNITSFNTSVTGTNQTRLGFDGNESNNVSVSALFYRFPIGESTIFNIATEGLEYIDEVPALSSNFDSSGSGAVSRFGRYNPIYRAAEGPGIIISHKFNDALTLTAGYVVPSGVGNDPSNGRGIFNGSYSALGQLTFQPTTTLGLAFTYVNAYYTEGSGVTGSTGTGFANNPFNGARTSVNNYSLSANYKLSPKFTITAWGGYTNAQAENTAVARSNADIWNWAVQLGFPDLGREGNFGGIVFGAPPYVANNQFVSGNNRRQDNDTSYHLEAFYRYKLNDNIAITPGLITIFSPEGNSENPNIYVGVVRTTFSF</sequence>
<dbReference type="PANTHER" id="PTHR43308">
    <property type="entry name" value="OUTER MEMBRANE PROTEIN ALPHA-RELATED"/>
    <property type="match status" value="1"/>
</dbReference>
<organism evidence="4 5">
    <name type="scientific">Trichormus variabilis NIES-23</name>
    <dbReference type="NCBI Taxonomy" id="1973479"/>
    <lineage>
        <taxon>Bacteria</taxon>
        <taxon>Bacillati</taxon>
        <taxon>Cyanobacteriota</taxon>
        <taxon>Cyanophyceae</taxon>
        <taxon>Nostocales</taxon>
        <taxon>Nostocaceae</taxon>
        <taxon>Trichormus</taxon>
    </lineage>
</organism>
<comment type="similarity">
    <text evidence="1 2">Belongs to the OprB family.</text>
</comment>
<evidence type="ECO:0000313" key="4">
    <source>
        <dbReference type="EMBL" id="BAY67855.1"/>
    </source>
</evidence>
<feature type="domain" description="SLH" evidence="3">
    <location>
        <begin position="55"/>
        <end position="119"/>
    </location>
</feature>
<dbReference type="Proteomes" id="UP000217507">
    <property type="component" value="Chromosome"/>
</dbReference>
<dbReference type="Pfam" id="PF00395">
    <property type="entry name" value="SLH"/>
    <property type="match status" value="1"/>
</dbReference>
<dbReference type="GO" id="GO:0008643">
    <property type="term" value="P:carbohydrate transport"/>
    <property type="evidence" value="ECO:0007669"/>
    <property type="project" value="InterPro"/>
</dbReference>
<evidence type="ECO:0000259" key="3">
    <source>
        <dbReference type="PROSITE" id="PS51272"/>
    </source>
</evidence>
<dbReference type="PANTHER" id="PTHR43308:SF1">
    <property type="entry name" value="OUTER MEMBRANE PROTEIN ALPHA"/>
    <property type="match status" value="1"/>
</dbReference>
<dbReference type="InterPro" id="IPR051465">
    <property type="entry name" value="Cell_Envelope_Struct_Comp"/>
</dbReference>
<name>A0A1Z4KFW0_ANAVA</name>
<dbReference type="InterPro" id="IPR007049">
    <property type="entry name" value="Carb-sel_porin_OprB"/>
</dbReference>
<dbReference type="InterPro" id="IPR038673">
    <property type="entry name" value="OprB_sf"/>
</dbReference>
<dbReference type="InterPro" id="IPR047684">
    <property type="entry name" value="Por_som-like"/>
</dbReference>
<gene>
    <name evidence="4" type="ORF">NIES23_06370</name>
</gene>
<dbReference type="PROSITE" id="PS51272">
    <property type="entry name" value="SLH"/>
    <property type="match status" value="1"/>
</dbReference>
<dbReference type="Gene3D" id="2.40.160.180">
    <property type="entry name" value="Carbohydrate-selective porin OprB"/>
    <property type="match status" value="1"/>
</dbReference>
<evidence type="ECO:0000256" key="1">
    <source>
        <dbReference type="ARBA" id="ARBA00008769"/>
    </source>
</evidence>
<dbReference type="EMBL" id="AP018216">
    <property type="protein sequence ID" value="BAY67855.1"/>
    <property type="molecule type" value="Genomic_DNA"/>
</dbReference>
<evidence type="ECO:0000256" key="2">
    <source>
        <dbReference type="RuleBase" id="RU363072"/>
    </source>
</evidence>
<dbReference type="InterPro" id="IPR001119">
    <property type="entry name" value="SLH_dom"/>
</dbReference>
<accession>A0A1Z4KFW0</accession>